<dbReference type="AlphaFoldDB" id="A0A4E0RXZ7"/>
<dbReference type="GO" id="GO:0030322">
    <property type="term" value="P:stabilization of membrane potential"/>
    <property type="evidence" value="ECO:0007669"/>
    <property type="project" value="TreeGrafter"/>
</dbReference>
<evidence type="ECO:0000256" key="4">
    <source>
        <dbReference type="ARBA" id="ARBA00022989"/>
    </source>
</evidence>
<keyword evidence="5 8" id="KW-0406">Ion transport</keyword>
<evidence type="ECO:0000256" key="3">
    <source>
        <dbReference type="ARBA" id="ARBA00022692"/>
    </source>
</evidence>
<dbReference type="SUPFAM" id="SSF81324">
    <property type="entry name" value="Voltage-gated potassium channels"/>
    <property type="match status" value="2"/>
</dbReference>
<keyword evidence="13" id="KW-1185">Reference proteome</keyword>
<evidence type="ECO:0000256" key="7">
    <source>
        <dbReference type="ARBA" id="ARBA00023303"/>
    </source>
</evidence>
<feature type="region of interest" description="Disordered" evidence="9">
    <location>
        <begin position="246"/>
        <end position="272"/>
    </location>
</feature>
<evidence type="ECO:0000259" key="11">
    <source>
        <dbReference type="Pfam" id="PF07885"/>
    </source>
</evidence>
<evidence type="ECO:0000256" key="9">
    <source>
        <dbReference type="SAM" id="MobiDB-lite"/>
    </source>
</evidence>
<proteinExistence type="inferred from homology"/>
<evidence type="ECO:0000256" key="10">
    <source>
        <dbReference type="SAM" id="Phobius"/>
    </source>
</evidence>
<comment type="similarity">
    <text evidence="8">Belongs to the two pore domain potassium channel (TC 1.A.1.8) family.</text>
</comment>
<evidence type="ECO:0000256" key="5">
    <source>
        <dbReference type="ARBA" id="ARBA00023065"/>
    </source>
</evidence>
<dbReference type="InterPro" id="IPR003280">
    <property type="entry name" value="2pore_dom_K_chnl"/>
</dbReference>
<name>A0A4E0RXZ7_FASHE</name>
<comment type="caution">
    <text evidence="12">The sequence shown here is derived from an EMBL/GenBank/DDBJ whole genome shotgun (WGS) entry which is preliminary data.</text>
</comment>
<dbReference type="GO" id="GO:0005886">
    <property type="term" value="C:plasma membrane"/>
    <property type="evidence" value="ECO:0007669"/>
    <property type="project" value="TreeGrafter"/>
</dbReference>
<feature type="transmembrane region" description="Helical" evidence="10">
    <location>
        <begin position="658"/>
        <end position="680"/>
    </location>
</feature>
<keyword evidence="6 10" id="KW-0472">Membrane</keyword>
<evidence type="ECO:0000313" key="12">
    <source>
        <dbReference type="EMBL" id="THD21020.1"/>
    </source>
</evidence>
<protein>
    <submittedName>
        <fullName evidence="12">Potassium channel subfamily K member 18</fullName>
    </submittedName>
</protein>
<feature type="compositionally biased region" description="Polar residues" evidence="9">
    <location>
        <begin position="246"/>
        <end position="255"/>
    </location>
</feature>
<dbReference type="PANTHER" id="PTHR11003">
    <property type="entry name" value="POTASSIUM CHANNEL, SUBFAMILY K"/>
    <property type="match status" value="1"/>
</dbReference>
<dbReference type="Gene3D" id="1.10.287.70">
    <property type="match status" value="3"/>
</dbReference>
<gene>
    <name evidence="12" type="ORF">D915_008301</name>
</gene>
<evidence type="ECO:0000256" key="8">
    <source>
        <dbReference type="RuleBase" id="RU003857"/>
    </source>
</evidence>
<dbReference type="Proteomes" id="UP000230066">
    <property type="component" value="Unassembled WGS sequence"/>
</dbReference>
<sequence>MNQSNRDPCIQQSPSVNIHQSDKTPNGVYLTSHDSKILDGHLLLGNRAEPTPNSLDIKPVVFDASEVSSSKFQGVTEPTTRRPKDKSRCKEKCSKMKRWLRIMFICLASHVGLVMLVILYTLLGGVIFCYVERSNEMEVKAQMARNRTQVLTKLMALWRESQLEIIKQLSIDPKELLKIGQSGSKNTESTGPARSRLLSAILKDHADKDKLLAGLAWYLAGLGWPRRILPPWWFFDKWNTSDSLPNNNPVSYSERTTTADKSADSDTKFQPNIPVIQNENDTEEIPVHLLFPPELLNVIQNPVIVIRLLEDTLPVIVHTSRHFETELTNLLDDYVKLIVKAIKDDGWNGAENLDDLNWTFEGSILFAVTIITTIGYGHVTPHTGLGKFLTMMYAVFGIPLFICYLSNNGNYMAAVFQTCYFRMCRPALKFLRNYCSRSFCSKPKEKEKLKKFSWINSVDGDILSRLEKLSIKTIEVDSAKSNEKSDAYAMKTVPLRGTQEKELICPKLLITEETEPWILNPLNRGCEQPEVNGIGIPIYKEPFLISRACAPPSPFLSLQNEPDEQSNCSDSSASGITETLDEPSSVQPSFFPASTDHCYEDWEKSVKQPLKLSLSQWDADVSLRSEGTTANSKLEKTSDEARQTKSTVSEEDPPTVPLLLTILIMTVYILIGTTVFCFWESADYLKWSYFCFVTLSTIGFGDIVPGTKIDSENPKEKMIALAVYVAVGLSVFAMCFNLMEEEVIQKLKRFGRFIGFIHDQNETKSSSAETLQSDAADNML</sequence>
<evidence type="ECO:0000313" key="13">
    <source>
        <dbReference type="Proteomes" id="UP000230066"/>
    </source>
</evidence>
<feature type="transmembrane region" description="Helical" evidence="10">
    <location>
        <begin position="687"/>
        <end position="706"/>
    </location>
</feature>
<feature type="transmembrane region" description="Helical" evidence="10">
    <location>
        <begin position="388"/>
        <end position="407"/>
    </location>
</feature>
<dbReference type="PRINTS" id="PR01333">
    <property type="entry name" value="2POREKCHANEL"/>
</dbReference>
<evidence type="ECO:0000256" key="6">
    <source>
        <dbReference type="ARBA" id="ARBA00023136"/>
    </source>
</evidence>
<feature type="compositionally biased region" description="Basic and acidic residues" evidence="9">
    <location>
        <begin position="257"/>
        <end position="267"/>
    </location>
</feature>
<feature type="compositionally biased region" description="Polar residues" evidence="9">
    <location>
        <begin position="1"/>
        <end position="19"/>
    </location>
</feature>
<feature type="transmembrane region" description="Helical" evidence="10">
    <location>
        <begin position="102"/>
        <end position="128"/>
    </location>
</feature>
<organism evidence="12 13">
    <name type="scientific">Fasciola hepatica</name>
    <name type="common">Liver fluke</name>
    <dbReference type="NCBI Taxonomy" id="6192"/>
    <lineage>
        <taxon>Eukaryota</taxon>
        <taxon>Metazoa</taxon>
        <taxon>Spiralia</taxon>
        <taxon>Lophotrochozoa</taxon>
        <taxon>Platyhelminthes</taxon>
        <taxon>Trematoda</taxon>
        <taxon>Digenea</taxon>
        <taxon>Plagiorchiida</taxon>
        <taxon>Echinostomata</taxon>
        <taxon>Echinostomatoidea</taxon>
        <taxon>Fasciolidae</taxon>
        <taxon>Fasciola</taxon>
    </lineage>
</organism>
<feature type="transmembrane region" description="Helical" evidence="10">
    <location>
        <begin position="358"/>
        <end position="376"/>
    </location>
</feature>
<dbReference type="EMBL" id="JXXN02003933">
    <property type="protein sequence ID" value="THD21020.1"/>
    <property type="molecule type" value="Genomic_DNA"/>
</dbReference>
<accession>A0A4E0RXZ7</accession>
<feature type="transmembrane region" description="Helical" evidence="10">
    <location>
        <begin position="718"/>
        <end position="739"/>
    </location>
</feature>
<keyword evidence="2 8" id="KW-0813">Transport</keyword>
<feature type="domain" description="Potassium channel" evidence="11">
    <location>
        <begin position="357"/>
        <end position="412"/>
    </location>
</feature>
<keyword evidence="3 8" id="KW-0812">Transmembrane</keyword>
<reference evidence="12" key="1">
    <citation type="submission" date="2019-03" db="EMBL/GenBank/DDBJ databases">
        <title>Improved annotation for the trematode Fasciola hepatica.</title>
        <authorList>
            <person name="Choi Y.-J."/>
            <person name="Martin J."/>
            <person name="Mitreva M."/>
        </authorList>
    </citation>
    <scope>NUCLEOTIDE SEQUENCE [LARGE SCALE GENOMIC DNA]</scope>
</reference>
<comment type="subcellular location">
    <subcellularLocation>
        <location evidence="1">Membrane</location>
        <topology evidence="1">Multi-pass membrane protein</topology>
    </subcellularLocation>
</comment>
<feature type="region of interest" description="Disordered" evidence="9">
    <location>
        <begin position="556"/>
        <end position="587"/>
    </location>
</feature>
<feature type="domain" description="Potassium channel" evidence="11">
    <location>
        <begin position="664"/>
        <end position="741"/>
    </location>
</feature>
<feature type="region of interest" description="Disordered" evidence="9">
    <location>
        <begin position="628"/>
        <end position="652"/>
    </location>
</feature>
<evidence type="ECO:0000256" key="1">
    <source>
        <dbReference type="ARBA" id="ARBA00004141"/>
    </source>
</evidence>
<feature type="region of interest" description="Disordered" evidence="9">
    <location>
        <begin position="1"/>
        <end position="25"/>
    </location>
</feature>
<dbReference type="GO" id="GO:0022841">
    <property type="term" value="F:potassium ion leak channel activity"/>
    <property type="evidence" value="ECO:0007669"/>
    <property type="project" value="TreeGrafter"/>
</dbReference>
<evidence type="ECO:0000256" key="2">
    <source>
        <dbReference type="ARBA" id="ARBA00022448"/>
    </source>
</evidence>
<keyword evidence="4 10" id="KW-1133">Transmembrane helix</keyword>
<feature type="compositionally biased region" description="Basic and acidic residues" evidence="9">
    <location>
        <begin position="633"/>
        <end position="643"/>
    </location>
</feature>
<keyword evidence="7 8" id="KW-0407">Ion channel</keyword>
<dbReference type="GO" id="GO:0015271">
    <property type="term" value="F:outward rectifier potassium channel activity"/>
    <property type="evidence" value="ECO:0007669"/>
    <property type="project" value="TreeGrafter"/>
</dbReference>
<dbReference type="PANTHER" id="PTHR11003:SF334">
    <property type="entry name" value="FI03418P"/>
    <property type="match status" value="1"/>
</dbReference>
<dbReference type="InterPro" id="IPR013099">
    <property type="entry name" value="K_chnl_dom"/>
</dbReference>
<dbReference type="Pfam" id="PF07885">
    <property type="entry name" value="Ion_trans_2"/>
    <property type="match status" value="2"/>
</dbReference>